<feature type="chain" id="PRO_5046642065" description="Transmembrane protein" evidence="2">
    <location>
        <begin position="29"/>
        <end position="129"/>
    </location>
</feature>
<feature type="signal peptide" evidence="2">
    <location>
        <begin position="1"/>
        <end position="28"/>
    </location>
</feature>
<evidence type="ECO:0000256" key="1">
    <source>
        <dbReference type="SAM" id="Phobius"/>
    </source>
</evidence>
<keyword evidence="4" id="KW-1185">Reference proteome</keyword>
<reference evidence="3 4" key="1">
    <citation type="submission" date="2016-10" db="EMBL/GenBank/DDBJ databases">
        <authorList>
            <person name="Varghese N."/>
            <person name="Submissions S."/>
        </authorList>
    </citation>
    <scope>NUCLEOTIDE SEQUENCE [LARGE SCALE GENOMIC DNA]</scope>
    <source>
        <strain evidence="3 4">DSM 26672</strain>
    </source>
</reference>
<feature type="transmembrane region" description="Helical" evidence="1">
    <location>
        <begin position="65"/>
        <end position="84"/>
    </location>
</feature>
<evidence type="ECO:0008006" key="5">
    <source>
        <dbReference type="Google" id="ProtNLM"/>
    </source>
</evidence>
<organism evidence="3 4">
    <name type="scientific">Bosea robiniae</name>
    <dbReference type="NCBI Taxonomy" id="1036780"/>
    <lineage>
        <taxon>Bacteria</taxon>
        <taxon>Pseudomonadati</taxon>
        <taxon>Pseudomonadota</taxon>
        <taxon>Alphaproteobacteria</taxon>
        <taxon>Hyphomicrobiales</taxon>
        <taxon>Boseaceae</taxon>
        <taxon>Bosea</taxon>
    </lineage>
</organism>
<accession>A0ABY0NC16</accession>
<comment type="caution">
    <text evidence="3">The sequence shown here is derived from an EMBL/GenBank/DDBJ whole genome shotgun (WGS) entry which is preliminary data.</text>
</comment>
<keyword evidence="1" id="KW-1133">Transmembrane helix</keyword>
<name>A0ABY0NC16_9HYPH</name>
<keyword evidence="2" id="KW-0732">Signal</keyword>
<evidence type="ECO:0000256" key="2">
    <source>
        <dbReference type="SAM" id="SignalP"/>
    </source>
</evidence>
<dbReference type="Proteomes" id="UP000199468">
    <property type="component" value="Unassembled WGS sequence"/>
</dbReference>
<gene>
    <name evidence="3" type="ORF">SAMN05421844_101195</name>
</gene>
<evidence type="ECO:0000313" key="4">
    <source>
        <dbReference type="Proteomes" id="UP000199468"/>
    </source>
</evidence>
<dbReference type="EMBL" id="FNBZ01000001">
    <property type="protein sequence ID" value="SDF26228.1"/>
    <property type="molecule type" value="Genomic_DNA"/>
</dbReference>
<evidence type="ECO:0000313" key="3">
    <source>
        <dbReference type="EMBL" id="SDF26228.1"/>
    </source>
</evidence>
<keyword evidence="1" id="KW-0812">Transmembrane</keyword>
<sequence>MMSLKKKVAVALTAASVAAGSFAVPAMAAETRGFDAARLDKAQAEYTQYRYRHGYRGHWRGSSRGAAVAGAIGLGILGAAAIAANRNAYAGPSYYYDDGYYAPPAPVYVAPRRYYAPYGYQPYDFRDYR</sequence>
<keyword evidence="1" id="KW-0472">Membrane</keyword>
<protein>
    <recommendedName>
        <fullName evidence="5">Transmembrane protein</fullName>
    </recommendedName>
</protein>
<proteinExistence type="predicted"/>
<dbReference type="RefSeq" id="WP_091855460.1">
    <property type="nucleotide sequence ID" value="NZ_FNBZ01000001.1"/>
</dbReference>